<dbReference type="EMBL" id="GBRH01168162">
    <property type="protein sequence ID" value="JAE29734.1"/>
    <property type="molecule type" value="Transcribed_RNA"/>
</dbReference>
<dbReference type="AlphaFoldDB" id="A0A0A9H1Q8"/>
<accession>A0A0A9H1Q8</accession>
<evidence type="ECO:0000313" key="1">
    <source>
        <dbReference type="EMBL" id="JAE29734.1"/>
    </source>
</evidence>
<sequence>MRKPMTAKEPYIAVQIVKIINSALGNFVRSDIDW</sequence>
<organism evidence="1">
    <name type="scientific">Arundo donax</name>
    <name type="common">Giant reed</name>
    <name type="synonym">Donax arundinaceus</name>
    <dbReference type="NCBI Taxonomy" id="35708"/>
    <lineage>
        <taxon>Eukaryota</taxon>
        <taxon>Viridiplantae</taxon>
        <taxon>Streptophyta</taxon>
        <taxon>Embryophyta</taxon>
        <taxon>Tracheophyta</taxon>
        <taxon>Spermatophyta</taxon>
        <taxon>Magnoliopsida</taxon>
        <taxon>Liliopsida</taxon>
        <taxon>Poales</taxon>
        <taxon>Poaceae</taxon>
        <taxon>PACMAD clade</taxon>
        <taxon>Arundinoideae</taxon>
        <taxon>Arundineae</taxon>
        <taxon>Arundo</taxon>
    </lineage>
</organism>
<reference evidence="1" key="2">
    <citation type="journal article" date="2015" name="Data Brief">
        <title>Shoot transcriptome of the giant reed, Arundo donax.</title>
        <authorList>
            <person name="Barrero R.A."/>
            <person name="Guerrero F.D."/>
            <person name="Moolhuijzen P."/>
            <person name="Goolsby J.A."/>
            <person name="Tidwell J."/>
            <person name="Bellgard S.E."/>
            <person name="Bellgard M.I."/>
        </authorList>
    </citation>
    <scope>NUCLEOTIDE SEQUENCE</scope>
    <source>
        <tissue evidence="1">Shoot tissue taken approximately 20 cm above the soil surface</tissue>
    </source>
</reference>
<protein>
    <submittedName>
        <fullName evidence="1">Uncharacterized protein</fullName>
    </submittedName>
</protein>
<reference evidence="1" key="1">
    <citation type="submission" date="2014-09" db="EMBL/GenBank/DDBJ databases">
        <authorList>
            <person name="Magalhaes I.L.F."/>
            <person name="Oliveira U."/>
            <person name="Santos F.R."/>
            <person name="Vidigal T.H.D.A."/>
            <person name="Brescovit A.D."/>
            <person name="Santos A.J."/>
        </authorList>
    </citation>
    <scope>NUCLEOTIDE SEQUENCE</scope>
    <source>
        <tissue evidence="1">Shoot tissue taken approximately 20 cm above the soil surface</tissue>
    </source>
</reference>
<name>A0A0A9H1Q8_ARUDO</name>
<proteinExistence type="predicted"/>